<dbReference type="EMBL" id="DAKRPA010000107">
    <property type="protein sequence ID" value="DAZ98392.1"/>
    <property type="molecule type" value="Genomic_DNA"/>
</dbReference>
<feature type="compositionally biased region" description="Basic and acidic residues" evidence="2">
    <location>
        <begin position="312"/>
        <end position="326"/>
    </location>
</feature>
<name>A0AAV2YTP8_9STRA</name>
<dbReference type="Proteomes" id="UP001146120">
    <property type="component" value="Unassembled WGS sequence"/>
</dbReference>
<evidence type="ECO:0000313" key="3">
    <source>
        <dbReference type="EMBL" id="DAZ98392.1"/>
    </source>
</evidence>
<gene>
    <name evidence="3" type="ORF">N0F65_000106</name>
</gene>
<reference evidence="3" key="1">
    <citation type="submission" date="2022-11" db="EMBL/GenBank/DDBJ databases">
        <authorList>
            <person name="Morgan W.R."/>
            <person name="Tartar A."/>
        </authorList>
    </citation>
    <scope>NUCLEOTIDE SEQUENCE</scope>
    <source>
        <strain evidence="3">ARSEF 373</strain>
    </source>
</reference>
<reference evidence="3" key="2">
    <citation type="journal article" date="2023" name="Microbiol Resour">
        <title>Decontamination and Annotation of the Draft Genome Sequence of the Oomycete Lagenidium giganteum ARSEF 373.</title>
        <authorList>
            <person name="Morgan W.R."/>
            <person name="Tartar A."/>
        </authorList>
    </citation>
    <scope>NUCLEOTIDE SEQUENCE</scope>
    <source>
        <strain evidence="3">ARSEF 373</strain>
    </source>
</reference>
<sequence>MKAEEVDEAAAAVASIVQGYRAPFNETIAPPGGPLGRVVRPPIAFPPESKRAQTIEDAEEDLEQDMEHLKSAVHAYNEELQRRIDAVKASGRALEQRIHLENNAMEESIAILHEAFTKQFQSAFLALEKKTLTHFAKVESNDVAAQERKIRECEADAKKFYYTTVPEIMEKLQGAITRRLEKNHETFDIENAKIQKRERKTLSMLESNERKTEHLFALEQERRVLKFQEVNEEFHHVMRVDNREAERKQCDQINGLHDLQRQLQEERTVRENEDVAILDKVAASFHRLQTSIMENLGEASTASVANTSPPETAREQQDEFERDSGG</sequence>
<evidence type="ECO:0000313" key="4">
    <source>
        <dbReference type="Proteomes" id="UP001146120"/>
    </source>
</evidence>
<evidence type="ECO:0000256" key="1">
    <source>
        <dbReference type="SAM" id="Coils"/>
    </source>
</evidence>
<feature type="coiled-coil region" evidence="1">
    <location>
        <begin position="52"/>
        <end position="97"/>
    </location>
</feature>
<evidence type="ECO:0000256" key="2">
    <source>
        <dbReference type="SAM" id="MobiDB-lite"/>
    </source>
</evidence>
<organism evidence="3 4">
    <name type="scientific">Lagenidium giganteum</name>
    <dbReference type="NCBI Taxonomy" id="4803"/>
    <lineage>
        <taxon>Eukaryota</taxon>
        <taxon>Sar</taxon>
        <taxon>Stramenopiles</taxon>
        <taxon>Oomycota</taxon>
        <taxon>Peronosporomycetes</taxon>
        <taxon>Pythiales</taxon>
        <taxon>Pythiaceae</taxon>
    </lineage>
</organism>
<accession>A0AAV2YTP8</accession>
<feature type="region of interest" description="Disordered" evidence="2">
    <location>
        <begin position="296"/>
        <end position="326"/>
    </location>
</feature>
<proteinExistence type="predicted"/>
<dbReference type="AlphaFoldDB" id="A0AAV2YTP8"/>
<protein>
    <submittedName>
        <fullName evidence="3">Uncharacterized protein</fullName>
    </submittedName>
</protein>
<comment type="caution">
    <text evidence="3">The sequence shown here is derived from an EMBL/GenBank/DDBJ whole genome shotgun (WGS) entry which is preliminary data.</text>
</comment>
<feature type="compositionally biased region" description="Polar residues" evidence="2">
    <location>
        <begin position="296"/>
        <end position="310"/>
    </location>
</feature>
<keyword evidence="4" id="KW-1185">Reference proteome</keyword>
<keyword evidence="1" id="KW-0175">Coiled coil</keyword>